<evidence type="ECO:0000313" key="2">
    <source>
        <dbReference type="EMBL" id="PSR75611.1"/>
    </source>
</evidence>
<name>A0A2T2ZT05_9PEZI</name>
<gene>
    <name evidence="2" type="ORF">BD289DRAFT_187559</name>
</gene>
<feature type="compositionally biased region" description="Basic residues" evidence="1">
    <location>
        <begin position="25"/>
        <end position="34"/>
    </location>
</feature>
<protein>
    <submittedName>
        <fullName evidence="2">Uncharacterized protein</fullName>
    </submittedName>
</protein>
<organism evidence="2 3">
    <name type="scientific">Coniella lustricola</name>
    <dbReference type="NCBI Taxonomy" id="2025994"/>
    <lineage>
        <taxon>Eukaryota</taxon>
        <taxon>Fungi</taxon>
        <taxon>Dikarya</taxon>
        <taxon>Ascomycota</taxon>
        <taxon>Pezizomycotina</taxon>
        <taxon>Sordariomycetes</taxon>
        <taxon>Sordariomycetidae</taxon>
        <taxon>Diaporthales</taxon>
        <taxon>Schizoparmaceae</taxon>
        <taxon>Coniella</taxon>
    </lineage>
</organism>
<accession>A0A2T2ZT05</accession>
<evidence type="ECO:0000256" key="1">
    <source>
        <dbReference type="SAM" id="MobiDB-lite"/>
    </source>
</evidence>
<feature type="compositionally biased region" description="Basic and acidic residues" evidence="1">
    <location>
        <begin position="7"/>
        <end position="21"/>
    </location>
</feature>
<dbReference type="InParanoid" id="A0A2T2ZT05"/>
<sequence>MGQGGATRDDSRQQGGREKSPQHRTAQHSTHRRADRSIISRHDLDSHAYLRRRGTTQDRRCTFPYQTVTIPPSQRQNNQKKVVRHYCALRCQSKFPQLASPSLPLATLFLFLLRVFRDERLSAQLQISLCCGPQLGFNLNFQPIPSTRPIATWASSRSARLLVRTGQQLVSVLFDSC</sequence>
<feature type="region of interest" description="Disordered" evidence="1">
    <location>
        <begin position="1"/>
        <end position="38"/>
    </location>
</feature>
<proteinExistence type="predicted"/>
<keyword evidence="3" id="KW-1185">Reference proteome</keyword>
<evidence type="ECO:0000313" key="3">
    <source>
        <dbReference type="Proteomes" id="UP000241462"/>
    </source>
</evidence>
<dbReference type="EMBL" id="KZ678751">
    <property type="protein sequence ID" value="PSR75611.1"/>
    <property type="molecule type" value="Genomic_DNA"/>
</dbReference>
<reference evidence="2 3" key="1">
    <citation type="journal article" date="2018" name="Mycol. Prog.">
        <title>Coniella lustricola, a new species from submerged detritus.</title>
        <authorList>
            <person name="Raudabaugh D.B."/>
            <person name="Iturriaga T."/>
            <person name="Carver A."/>
            <person name="Mondo S."/>
            <person name="Pangilinan J."/>
            <person name="Lipzen A."/>
            <person name="He G."/>
            <person name="Amirebrahimi M."/>
            <person name="Grigoriev I.V."/>
            <person name="Miller A.N."/>
        </authorList>
    </citation>
    <scope>NUCLEOTIDE SEQUENCE [LARGE SCALE GENOMIC DNA]</scope>
    <source>
        <strain evidence="2 3">B22-T-1</strain>
    </source>
</reference>
<dbReference type="Proteomes" id="UP000241462">
    <property type="component" value="Unassembled WGS sequence"/>
</dbReference>
<dbReference type="AlphaFoldDB" id="A0A2T2ZT05"/>